<protein>
    <submittedName>
        <fullName evidence="1">Uncharacterized protein</fullName>
    </submittedName>
</protein>
<comment type="caution">
    <text evidence="1">The sequence shown here is derived from an EMBL/GenBank/DDBJ whole genome shotgun (WGS) entry which is preliminary data.</text>
</comment>
<proteinExistence type="predicted"/>
<reference evidence="1" key="1">
    <citation type="submission" date="2019-08" db="EMBL/GenBank/DDBJ databases">
        <authorList>
            <person name="Kucharzyk K."/>
            <person name="Murdoch R.W."/>
            <person name="Higgins S."/>
            <person name="Loffler F."/>
        </authorList>
    </citation>
    <scope>NUCLEOTIDE SEQUENCE</scope>
</reference>
<dbReference type="EMBL" id="VSSQ01017997">
    <property type="protein sequence ID" value="MPM60807.1"/>
    <property type="molecule type" value="Genomic_DNA"/>
</dbReference>
<dbReference type="AlphaFoldDB" id="A0A645B5X3"/>
<sequence length="105" mass="10543">MITPASPSITTQSSWRTSWLALRAPTTAGMSMLRATMAVCDVLPPTSVTKPANTLLLNCSMSAGDKSLATSTNGSSAKSSPSPVSVGCALRGLAGGATGDATPRM</sequence>
<accession>A0A645B5X3</accession>
<organism evidence="1">
    <name type="scientific">bioreactor metagenome</name>
    <dbReference type="NCBI Taxonomy" id="1076179"/>
    <lineage>
        <taxon>unclassified sequences</taxon>
        <taxon>metagenomes</taxon>
        <taxon>ecological metagenomes</taxon>
    </lineage>
</organism>
<evidence type="ECO:0000313" key="1">
    <source>
        <dbReference type="EMBL" id="MPM60807.1"/>
    </source>
</evidence>
<name>A0A645B5X3_9ZZZZ</name>
<gene>
    <name evidence="1" type="ORF">SDC9_107661</name>
</gene>